<dbReference type="InterPro" id="IPR050319">
    <property type="entry name" value="ABC_transp_ATP-bind"/>
</dbReference>
<evidence type="ECO:0000259" key="5">
    <source>
        <dbReference type="PROSITE" id="PS50893"/>
    </source>
</evidence>
<dbReference type="PANTHER" id="PTHR43776:SF7">
    <property type="entry name" value="D,D-DIPEPTIDE TRANSPORT ATP-BINDING PROTEIN DDPF-RELATED"/>
    <property type="match status" value="1"/>
</dbReference>
<accession>A0A1H0BDL2</accession>
<dbReference type="GO" id="GO:0005524">
    <property type="term" value="F:ATP binding"/>
    <property type="evidence" value="ECO:0007669"/>
    <property type="project" value="UniProtKB-KW"/>
</dbReference>
<dbReference type="Pfam" id="PF08352">
    <property type="entry name" value="oligo_HPY"/>
    <property type="match status" value="1"/>
</dbReference>
<organism evidence="6 7">
    <name type="scientific">Desulfonauticus submarinus</name>
    <dbReference type="NCBI Taxonomy" id="206665"/>
    <lineage>
        <taxon>Bacteria</taxon>
        <taxon>Pseudomonadati</taxon>
        <taxon>Thermodesulfobacteriota</taxon>
        <taxon>Desulfovibrionia</taxon>
        <taxon>Desulfovibrionales</taxon>
        <taxon>Desulfonauticaceae</taxon>
        <taxon>Desulfonauticus</taxon>
    </lineage>
</organism>
<dbReference type="STRING" id="206665.SAMN04488516_102135"/>
<keyword evidence="4 6" id="KW-0067">ATP-binding</keyword>
<dbReference type="InterPro" id="IPR003593">
    <property type="entry name" value="AAA+_ATPase"/>
</dbReference>
<keyword evidence="2" id="KW-0813">Transport</keyword>
<dbReference type="InterPro" id="IPR017871">
    <property type="entry name" value="ABC_transporter-like_CS"/>
</dbReference>
<evidence type="ECO:0000313" key="6">
    <source>
        <dbReference type="EMBL" id="SDN43744.1"/>
    </source>
</evidence>
<evidence type="ECO:0000256" key="4">
    <source>
        <dbReference type="ARBA" id="ARBA00022840"/>
    </source>
</evidence>
<dbReference type="Pfam" id="PF00005">
    <property type="entry name" value="ABC_tran"/>
    <property type="match status" value="1"/>
</dbReference>
<gene>
    <name evidence="6" type="ORF">SAMN04488516_102135</name>
</gene>
<comment type="similarity">
    <text evidence="1">Belongs to the ABC transporter superfamily.</text>
</comment>
<evidence type="ECO:0000256" key="3">
    <source>
        <dbReference type="ARBA" id="ARBA00022741"/>
    </source>
</evidence>
<reference evidence="6 7" key="1">
    <citation type="submission" date="2016-10" db="EMBL/GenBank/DDBJ databases">
        <authorList>
            <person name="de Groot N.N."/>
        </authorList>
    </citation>
    <scope>NUCLEOTIDE SEQUENCE [LARGE SCALE GENOMIC DNA]</scope>
    <source>
        <strain evidence="6 7">DSM 15269</strain>
    </source>
</reference>
<dbReference type="OrthoDB" id="9809450at2"/>
<evidence type="ECO:0000256" key="2">
    <source>
        <dbReference type="ARBA" id="ARBA00022448"/>
    </source>
</evidence>
<dbReference type="SMART" id="SM00382">
    <property type="entry name" value="AAA"/>
    <property type="match status" value="1"/>
</dbReference>
<protein>
    <submittedName>
        <fullName evidence="6">Peptide/nickel transport system ATP-binding protein</fullName>
    </submittedName>
</protein>
<dbReference type="CDD" id="cd03257">
    <property type="entry name" value="ABC_NikE_OppD_transporters"/>
    <property type="match status" value="1"/>
</dbReference>
<proteinExistence type="inferred from homology"/>
<dbReference type="InterPro" id="IPR027417">
    <property type="entry name" value="P-loop_NTPase"/>
</dbReference>
<evidence type="ECO:0000313" key="7">
    <source>
        <dbReference type="Proteomes" id="UP000199602"/>
    </source>
</evidence>
<dbReference type="EMBL" id="FNIN01000002">
    <property type="protein sequence ID" value="SDN43744.1"/>
    <property type="molecule type" value="Genomic_DNA"/>
</dbReference>
<dbReference type="InterPro" id="IPR013563">
    <property type="entry name" value="Oligopep_ABC_C"/>
</dbReference>
<feature type="domain" description="ABC transporter" evidence="5">
    <location>
        <begin position="4"/>
        <end position="247"/>
    </location>
</feature>
<dbReference type="PROSITE" id="PS50893">
    <property type="entry name" value="ABC_TRANSPORTER_2"/>
    <property type="match status" value="1"/>
</dbReference>
<keyword evidence="7" id="KW-1185">Reference proteome</keyword>
<name>A0A1H0BDL2_9BACT</name>
<dbReference type="InterPro" id="IPR003439">
    <property type="entry name" value="ABC_transporter-like_ATP-bd"/>
</dbReference>
<sequence>MIILRAINLSKTFSKGFLKTKKTKVINNVTFNLKKGETLALIGESGSGKTILSKLLPLLIRPTSGKIIFKNLDLTTLTYNQLHKVRQKIQLIPQTPQKSLNPKWKIKKSMLEPLKIQNLSKKEIKKNLYNTFSILQLDMEYLDRYPHELSGGQLQRIIIARSLFLSPDIIVCDEITSMLDVSIQAYIVNTLLKLQKKLKTSYVFISHDIDLVKNITDKVIVIHNGEILEQGIGILENPLHPYTLFLLGKTDILSPIKLGSNLNKADHYSTCPFITKCPVRISKCFKGEPPTIKLKQRIVRCFLF</sequence>
<dbReference type="PROSITE" id="PS00211">
    <property type="entry name" value="ABC_TRANSPORTER_1"/>
    <property type="match status" value="1"/>
</dbReference>
<keyword evidence="3" id="KW-0547">Nucleotide-binding</keyword>
<dbReference type="GO" id="GO:0055085">
    <property type="term" value="P:transmembrane transport"/>
    <property type="evidence" value="ECO:0007669"/>
    <property type="project" value="UniProtKB-ARBA"/>
</dbReference>
<dbReference type="Gene3D" id="3.40.50.300">
    <property type="entry name" value="P-loop containing nucleotide triphosphate hydrolases"/>
    <property type="match status" value="1"/>
</dbReference>
<dbReference type="SUPFAM" id="SSF52540">
    <property type="entry name" value="P-loop containing nucleoside triphosphate hydrolases"/>
    <property type="match status" value="1"/>
</dbReference>
<dbReference type="RefSeq" id="WP_092063237.1">
    <property type="nucleotide sequence ID" value="NZ_FNIN01000002.1"/>
</dbReference>
<dbReference type="GO" id="GO:0016887">
    <property type="term" value="F:ATP hydrolysis activity"/>
    <property type="evidence" value="ECO:0007669"/>
    <property type="project" value="InterPro"/>
</dbReference>
<dbReference type="GO" id="GO:0015833">
    <property type="term" value="P:peptide transport"/>
    <property type="evidence" value="ECO:0007669"/>
    <property type="project" value="InterPro"/>
</dbReference>
<evidence type="ECO:0000256" key="1">
    <source>
        <dbReference type="ARBA" id="ARBA00005417"/>
    </source>
</evidence>
<dbReference type="Proteomes" id="UP000199602">
    <property type="component" value="Unassembled WGS sequence"/>
</dbReference>
<dbReference type="AlphaFoldDB" id="A0A1H0BDL2"/>
<dbReference type="PANTHER" id="PTHR43776">
    <property type="entry name" value="TRANSPORT ATP-BINDING PROTEIN"/>
    <property type="match status" value="1"/>
</dbReference>